<accession>A0ABP6YDT9</accession>
<organism evidence="2 3">
    <name type="scientific">Snuella lapsa</name>
    <dbReference type="NCBI Taxonomy" id="870481"/>
    <lineage>
        <taxon>Bacteria</taxon>
        <taxon>Pseudomonadati</taxon>
        <taxon>Bacteroidota</taxon>
        <taxon>Flavobacteriia</taxon>
        <taxon>Flavobacteriales</taxon>
        <taxon>Flavobacteriaceae</taxon>
        <taxon>Snuella</taxon>
    </lineage>
</organism>
<evidence type="ECO:0000313" key="2">
    <source>
        <dbReference type="EMBL" id="GAA3581795.1"/>
    </source>
</evidence>
<keyword evidence="3" id="KW-1185">Reference proteome</keyword>
<evidence type="ECO:0000313" key="3">
    <source>
        <dbReference type="Proteomes" id="UP001500954"/>
    </source>
</evidence>
<gene>
    <name evidence="2" type="ORF">GCM10022395_32920</name>
</gene>
<evidence type="ECO:0008006" key="4">
    <source>
        <dbReference type="Google" id="ProtNLM"/>
    </source>
</evidence>
<feature type="signal peptide" evidence="1">
    <location>
        <begin position="1"/>
        <end position="20"/>
    </location>
</feature>
<dbReference type="Proteomes" id="UP001500954">
    <property type="component" value="Unassembled WGS sequence"/>
</dbReference>
<protein>
    <recommendedName>
        <fullName evidence="4">Adhesin domain-containing protein</fullName>
    </recommendedName>
</protein>
<reference evidence="3" key="1">
    <citation type="journal article" date="2019" name="Int. J. Syst. Evol. Microbiol.">
        <title>The Global Catalogue of Microorganisms (GCM) 10K type strain sequencing project: providing services to taxonomists for standard genome sequencing and annotation.</title>
        <authorList>
            <consortium name="The Broad Institute Genomics Platform"/>
            <consortium name="The Broad Institute Genome Sequencing Center for Infectious Disease"/>
            <person name="Wu L."/>
            <person name="Ma J."/>
        </authorList>
    </citation>
    <scope>NUCLEOTIDE SEQUENCE [LARGE SCALE GENOMIC DNA]</scope>
    <source>
        <strain evidence="3">JCM 17111</strain>
    </source>
</reference>
<evidence type="ECO:0000256" key="1">
    <source>
        <dbReference type="SAM" id="SignalP"/>
    </source>
</evidence>
<feature type="chain" id="PRO_5046101894" description="Adhesin domain-containing protein" evidence="1">
    <location>
        <begin position="21"/>
        <end position="359"/>
    </location>
</feature>
<keyword evidence="1" id="KW-0732">Signal</keyword>
<comment type="caution">
    <text evidence="2">The sequence shown here is derived from an EMBL/GenBank/DDBJ whole genome shotgun (WGS) entry which is preliminary data.</text>
</comment>
<proteinExistence type="predicted"/>
<dbReference type="EMBL" id="BAABCY010000086">
    <property type="protein sequence ID" value="GAA3581795.1"/>
    <property type="molecule type" value="Genomic_DNA"/>
</dbReference>
<dbReference type="RefSeq" id="WP_345007516.1">
    <property type="nucleotide sequence ID" value="NZ_BAABCY010000086.1"/>
</dbReference>
<name>A0ABP6YDT9_9FLAO</name>
<sequence>MYYKNLVTVVLILVIQSMFSQETVTNTMDKTFKMTSSDELHLDNKYGSITVNGWDENKMAISIEIKVSSKKRDNALNLLNRIEPRIKVSGNFISVISEISEKNTGFLSKYFNKVNPFDIDKNNVEINYTIYLPKQAGINLTNKFGDVVIDGWKGRLKANIQHGDLWINESITNATVDMKFGKLKSKSITYGSISLKNGEIYVDTSQDLVLKTAGSTIKIAEVASLELQTSKDDIEIKRVGSLFGDLQFSNVQLDSVEHKINLSMKVAELRVLNIKDQDAQVDINQESSNISVTISGLSFQFNAQLEEGLLRLPKSFTNIETNILDKSKRIRHVKVVYGKSGATGIFNINGKKGIITLKE</sequence>